<reference evidence="1" key="2">
    <citation type="submission" date="2022-01" db="EMBL/GenBank/DDBJ databases">
        <authorList>
            <person name="Yamashiro T."/>
            <person name="Shiraishi A."/>
            <person name="Satake H."/>
            <person name="Nakayama K."/>
        </authorList>
    </citation>
    <scope>NUCLEOTIDE SEQUENCE</scope>
</reference>
<proteinExistence type="predicted"/>
<organism evidence="1 2">
    <name type="scientific">Tanacetum coccineum</name>
    <dbReference type="NCBI Taxonomy" id="301880"/>
    <lineage>
        <taxon>Eukaryota</taxon>
        <taxon>Viridiplantae</taxon>
        <taxon>Streptophyta</taxon>
        <taxon>Embryophyta</taxon>
        <taxon>Tracheophyta</taxon>
        <taxon>Spermatophyta</taxon>
        <taxon>Magnoliopsida</taxon>
        <taxon>eudicotyledons</taxon>
        <taxon>Gunneridae</taxon>
        <taxon>Pentapetalae</taxon>
        <taxon>asterids</taxon>
        <taxon>campanulids</taxon>
        <taxon>Asterales</taxon>
        <taxon>Asteraceae</taxon>
        <taxon>Asteroideae</taxon>
        <taxon>Anthemideae</taxon>
        <taxon>Anthemidinae</taxon>
        <taxon>Tanacetum</taxon>
    </lineage>
</organism>
<dbReference type="Proteomes" id="UP001151760">
    <property type="component" value="Unassembled WGS sequence"/>
</dbReference>
<reference evidence="1" key="1">
    <citation type="journal article" date="2022" name="Int. J. Mol. Sci.">
        <title>Draft Genome of Tanacetum Coccineum: Genomic Comparison of Closely Related Tanacetum-Family Plants.</title>
        <authorList>
            <person name="Yamashiro T."/>
            <person name="Shiraishi A."/>
            <person name="Nakayama K."/>
            <person name="Satake H."/>
        </authorList>
    </citation>
    <scope>NUCLEOTIDE SEQUENCE</scope>
</reference>
<sequence length="383" mass="44381">MSYYSPQLLFIAIIVHQLLFIKNLFFFELRFIESDGSDQDARYALSKLLQTGTVAKYESEFLMLIKQVTGISESLLKLFYIYGLKPAQQCALLRSNPTTLSEAFSSARATEPRFAEDTLSKLLQRGTVAEYQNEFEMLIRQVTGKSESLLTTIYISRLKVALQIELLRARPTPLGEAFSLACIIEACLEAIVHEEKETAKKEQSIKETAYTITSLQSKVVSLKEKGSLDANKEIKKDHTLVHELEKQEEKLLMELQLKNNFREALETMSKDLEKMMLDLNPTLHDLQKVVVDQKKKHYKTKHALNIVDEEFKKVKFEATTKIRKLAKVYGAWLPPWLASRLVVYQPYVKNNWKEFMFIQGRIWDPEIKRISRHHLEDKVVVKE</sequence>
<dbReference type="EMBL" id="BQNB010012376">
    <property type="protein sequence ID" value="GJT02799.1"/>
    <property type="molecule type" value="Genomic_DNA"/>
</dbReference>
<protein>
    <recommendedName>
        <fullName evidence="3">Retrotransposon gag domain-containing protein</fullName>
    </recommendedName>
</protein>
<evidence type="ECO:0008006" key="3">
    <source>
        <dbReference type="Google" id="ProtNLM"/>
    </source>
</evidence>
<evidence type="ECO:0000313" key="2">
    <source>
        <dbReference type="Proteomes" id="UP001151760"/>
    </source>
</evidence>
<evidence type="ECO:0000313" key="1">
    <source>
        <dbReference type="EMBL" id="GJT02799.1"/>
    </source>
</evidence>
<keyword evidence="2" id="KW-1185">Reference proteome</keyword>
<accession>A0ABQ5APF9</accession>
<dbReference type="PANTHER" id="PTHR34360:SF1">
    <property type="entry name" value="OS08G0519400 PROTEIN"/>
    <property type="match status" value="1"/>
</dbReference>
<gene>
    <name evidence="1" type="ORF">Tco_0823968</name>
</gene>
<comment type="caution">
    <text evidence="1">The sequence shown here is derived from an EMBL/GenBank/DDBJ whole genome shotgun (WGS) entry which is preliminary data.</text>
</comment>
<name>A0ABQ5APF9_9ASTR</name>
<dbReference type="PANTHER" id="PTHR34360">
    <property type="entry name" value="OS08G0519400 PROTEIN"/>
    <property type="match status" value="1"/>
</dbReference>